<gene>
    <name evidence="1" type="ORF">F938_02803</name>
</gene>
<reference evidence="1 2" key="1">
    <citation type="submission" date="2013-02" db="EMBL/GenBank/DDBJ databases">
        <title>The Genome Sequence of Acinetobacter bereziniae CIP 70.12.</title>
        <authorList>
            <consortium name="The Broad Institute Genome Sequencing Platform"/>
            <consortium name="The Broad Institute Genome Sequencing Center for Infectious Disease"/>
            <person name="Cerqueira G."/>
            <person name="Feldgarden M."/>
            <person name="Courvalin P."/>
            <person name="Perichon B."/>
            <person name="Grillot-Courvalin C."/>
            <person name="Clermont D."/>
            <person name="Rocha E."/>
            <person name="Yoon E.-J."/>
            <person name="Nemec A."/>
            <person name="Walker B."/>
            <person name="Young S.K."/>
            <person name="Zeng Q."/>
            <person name="Gargeya S."/>
            <person name="Fitzgerald M."/>
            <person name="Haas B."/>
            <person name="Abouelleil A."/>
            <person name="Alvarado L."/>
            <person name="Arachchi H.M."/>
            <person name="Berlin A.M."/>
            <person name="Chapman S.B."/>
            <person name="Dewar J."/>
            <person name="Goldberg J."/>
            <person name="Griggs A."/>
            <person name="Gujja S."/>
            <person name="Hansen M."/>
            <person name="Howarth C."/>
            <person name="Imamovic A."/>
            <person name="Larimer J."/>
            <person name="McCowan C."/>
            <person name="Murphy C."/>
            <person name="Neiman D."/>
            <person name="Pearson M."/>
            <person name="Priest M."/>
            <person name="Roberts A."/>
            <person name="Saif S."/>
            <person name="Shea T."/>
            <person name="Sisk P."/>
            <person name="Sykes S."/>
            <person name="Wortman J."/>
            <person name="Nusbaum C."/>
            <person name="Birren B."/>
        </authorList>
    </citation>
    <scope>NUCLEOTIDE SEQUENCE [LARGE SCALE GENOMIC DNA]</scope>
    <source>
        <strain evidence="1 2">CIP 70.12</strain>
    </source>
</reference>
<protein>
    <recommendedName>
        <fullName evidence="3">Restriction endonuclease type IV Mrr domain-containing protein</fullName>
    </recommendedName>
</protein>
<keyword evidence="2" id="KW-1185">Reference proteome</keyword>
<dbReference type="RefSeq" id="WP_005032620.1">
    <property type="nucleotide sequence ID" value="NZ_KB849756.1"/>
</dbReference>
<comment type="caution">
    <text evidence="1">The sequence shown here is derived from an EMBL/GenBank/DDBJ whole genome shotgun (WGS) entry which is preliminary data.</text>
</comment>
<evidence type="ECO:0008006" key="3">
    <source>
        <dbReference type="Google" id="ProtNLM"/>
    </source>
</evidence>
<dbReference type="HOGENOM" id="CLU_184962_0_0_6"/>
<dbReference type="GeneID" id="69464815"/>
<sequence>MKWLNAPVGIGEFSPHLSRLFLRQNANGIFISANGYASSVESVCRDALSQKTIFLCSLREIVMLLQRQGDLVDFLSKKSNAAIIDKNPFLEILS</sequence>
<dbReference type="EMBL" id="APQG01000036">
    <property type="protein sequence ID" value="ENV94618.1"/>
    <property type="molecule type" value="Genomic_DNA"/>
</dbReference>
<dbReference type="AlphaFoldDB" id="N9EPN6"/>
<proteinExistence type="predicted"/>
<organism evidence="1 2">
    <name type="scientific">Acinetobacter bereziniae LMG 1003 = CIP 70.12</name>
    <dbReference type="NCBI Taxonomy" id="981324"/>
    <lineage>
        <taxon>Bacteria</taxon>
        <taxon>Pseudomonadati</taxon>
        <taxon>Pseudomonadota</taxon>
        <taxon>Gammaproteobacteria</taxon>
        <taxon>Moraxellales</taxon>
        <taxon>Moraxellaceae</taxon>
        <taxon>Acinetobacter</taxon>
    </lineage>
</organism>
<dbReference type="Proteomes" id="UP000013251">
    <property type="component" value="Unassembled WGS sequence"/>
</dbReference>
<dbReference type="PATRIC" id="fig|1217650.3.peg.2754"/>
<accession>N9EPN6</accession>
<name>N9EPN6_ACIBZ</name>
<evidence type="ECO:0000313" key="2">
    <source>
        <dbReference type="Proteomes" id="UP000013251"/>
    </source>
</evidence>
<evidence type="ECO:0000313" key="1">
    <source>
        <dbReference type="EMBL" id="ENV94618.1"/>
    </source>
</evidence>